<evidence type="ECO:0000256" key="4">
    <source>
        <dbReference type="ARBA" id="ARBA00023002"/>
    </source>
</evidence>
<keyword evidence="1 5" id="KW-0055">Arginine biosynthesis</keyword>
<dbReference type="GO" id="GO:0006526">
    <property type="term" value="P:L-arginine biosynthetic process"/>
    <property type="evidence" value="ECO:0007669"/>
    <property type="project" value="UniProtKB-UniRule"/>
</dbReference>
<evidence type="ECO:0000259" key="6">
    <source>
        <dbReference type="SMART" id="SM00859"/>
    </source>
</evidence>
<comment type="function">
    <text evidence="5">Catalyzes the NADPH-dependent reduction of N-acetyl-5-glutamyl phosphate to yield N-acetyl-L-glutamate 5-semialdehyde.</text>
</comment>
<dbReference type="InterPro" id="IPR058924">
    <property type="entry name" value="AGPR_dimerisation_dom"/>
</dbReference>
<gene>
    <name evidence="5" type="primary">argC</name>
    <name evidence="7" type="ORF">A8926_4128</name>
</gene>
<dbReference type="CDD" id="cd17895">
    <property type="entry name" value="AGPR_1_N"/>
    <property type="match status" value="1"/>
</dbReference>
<protein>
    <recommendedName>
        <fullName evidence="5">N-acetyl-gamma-glutamyl-phosphate reductase</fullName>
        <shortName evidence="5">AGPR</shortName>
        <ecNumber evidence="5">1.2.1.38</ecNumber>
    </recommendedName>
    <alternativeName>
        <fullName evidence="5">N-acetyl-glutamate semialdehyde dehydrogenase</fullName>
        <shortName evidence="5">NAGSA dehydrogenase</shortName>
    </alternativeName>
</protein>
<keyword evidence="8" id="KW-1185">Reference proteome</keyword>
<evidence type="ECO:0000313" key="7">
    <source>
        <dbReference type="EMBL" id="PKW16310.1"/>
    </source>
</evidence>
<dbReference type="PANTHER" id="PTHR32338:SF10">
    <property type="entry name" value="N-ACETYL-GAMMA-GLUTAMYL-PHOSPHATE REDUCTASE, CHLOROPLASTIC-RELATED"/>
    <property type="match status" value="1"/>
</dbReference>
<dbReference type="InterPro" id="IPR000534">
    <property type="entry name" value="Semialdehyde_DH_NAD-bd"/>
</dbReference>
<reference evidence="7" key="1">
    <citation type="submission" date="2017-12" db="EMBL/GenBank/DDBJ databases">
        <title>Sequencing the genomes of 1000 Actinobacteria strains.</title>
        <authorList>
            <person name="Klenk H.-P."/>
        </authorList>
    </citation>
    <scope>NUCLEOTIDE SEQUENCE [LARGE SCALE GENOMIC DNA]</scope>
    <source>
        <strain evidence="7">DSM 44228</strain>
    </source>
</reference>
<dbReference type="InterPro" id="IPR000706">
    <property type="entry name" value="AGPR_type-1"/>
</dbReference>
<dbReference type="SUPFAM" id="SSF51735">
    <property type="entry name" value="NAD(P)-binding Rossmann-fold domains"/>
    <property type="match status" value="1"/>
</dbReference>
<dbReference type="STRING" id="994479.GCA_000194155_05404"/>
<name>A0A2N3Y087_SACSN</name>
<evidence type="ECO:0000256" key="5">
    <source>
        <dbReference type="HAMAP-Rule" id="MF_00150"/>
    </source>
</evidence>
<dbReference type="OrthoDB" id="9801289at2"/>
<evidence type="ECO:0000256" key="3">
    <source>
        <dbReference type="ARBA" id="ARBA00022857"/>
    </source>
</evidence>
<evidence type="ECO:0000313" key="8">
    <source>
        <dbReference type="Proteomes" id="UP000233786"/>
    </source>
</evidence>
<dbReference type="GO" id="GO:0005737">
    <property type="term" value="C:cytoplasm"/>
    <property type="evidence" value="ECO:0007669"/>
    <property type="project" value="UniProtKB-SubCell"/>
</dbReference>
<keyword evidence="2 5" id="KW-0028">Amino-acid biosynthesis</keyword>
<dbReference type="EC" id="1.2.1.38" evidence="5"/>
<dbReference type="Proteomes" id="UP000233786">
    <property type="component" value="Unassembled WGS sequence"/>
</dbReference>
<dbReference type="UniPathway" id="UPA00068">
    <property type="reaction ID" value="UER00108"/>
</dbReference>
<dbReference type="Pfam" id="PF22698">
    <property type="entry name" value="Semialdhyde_dhC_1"/>
    <property type="match status" value="1"/>
</dbReference>
<dbReference type="InterPro" id="IPR036291">
    <property type="entry name" value="NAD(P)-bd_dom_sf"/>
</dbReference>
<organism evidence="7 8">
    <name type="scientific">Saccharopolyspora spinosa</name>
    <dbReference type="NCBI Taxonomy" id="60894"/>
    <lineage>
        <taxon>Bacteria</taxon>
        <taxon>Bacillati</taxon>
        <taxon>Actinomycetota</taxon>
        <taxon>Actinomycetes</taxon>
        <taxon>Pseudonocardiales</taxon>
        <taxon>Pseudonocardiaceae</taxon>
        <taxon>Saccharopolyspora</taxon>
    </lineage>
</organism>
<keyword evidence="4 5" id="KW-0560">Oxidoreductase</keyword>
<dbReference type="AlphaFoldDB" id="A0A2N3Y087"/>
<comment type="subcellular location">
    <subcellularLocation>
        <location evidence="5">Cytoplasm</location>
    </subcellularLocation>
</comment>
<dbReference type="GO" id="GO:0003942">
    <property type="term" value="F:N-acetyl-gamma-glutamyl-phosphate reductase activity"/>
    <property type="evidence" value="ECO:0007669"/>
    <property type="project" value="UniProtKB-UniRule"/>
</dbReference>
<keyword evidence="3 5" id="KW-0521">NADP</keyword>
<dbReference type="InterPro" id="IPR050085">
    <property type="entry name" value="AGPR"/>
</dbReference>
<dbReference type="Pfam" id="PF01118">
    <property type="entry name" value="Semialdhyde_dh"/>
    <property type="match status" value="1"/>
</dbReference>
<dbReference type="SUPFAM" id="SSF55347">
    <property type="entry name" value="Glyceraldehyde-3-phosphate dehydrogenase-like, C-terminal domain"/>
    <property type="match status" value="1"/>
</dbReference>
<dbReference type="GO" id="GO:0051287">
    <property type="term" value="F:NAD binding"/>
    <property type="evidence" value="ECO:0007669"/>
    <property type="project" value="InterPro"/>
</dbReference>
<dbReference type="NCBIfam" id="TIGR01850">
    <property type="entry name" value="argC"/>
    <property type="match status" value="1"/>
</dbReference>
<dbReference type="Gene3D" id="3.30.360.10">
    <property type="entry name" value="Dihydrodipicolinate Reductase, domain 2"/>
    <property type="match status" value="1"/>
</dbReference>
<comment type="catalytic activity">
    <reaction evidence="5">
        <text>N-acetyl-L-glutamate 5-semialdehyde + phosphate + NADP(+) = N-acetyl-L-glutamyl 5-phosphate + NADPH + H(+)</text>
        <dbReference type="Rhea" id="RHEA:21588"/>
        <dbReference type="ChEBI" id="CHEBI:15378"/>
        <dbReference type="ChEBI" id="CHEBI:29123"/>
        <dbReference type="ChEBI" id="CHEBI:43474"/>
        <dbReference type="ChEBI" id="CHEBI:57783"/>
        <dbReference type="ChEBI" id="CHEBI:57936"/>
        <dbReference type="ChEBI" id="CHEBI:58349"/>
        <dbReference type="EC" id="1.2.1.38"/>
    </reaction>
</comment>
<sequence length="366" mass="39550">MNNSTADKLTVGVVGGTGYTGGELCRLLLGHPAVEVILPTSREPRPFAHTHPNLRGSGLEFRPVERLEEQADELDVVFFCTPSGEAMNRVGHFLDHGVRVVDLSADFRFRDVDRYQRVYGREHAAAHLLPEAVYGVTELNRDRVRDARLIANPGCYAITAILALTPLLNGGFVDLTSPLSIHATNGTTGAGTTPKKAIMHAEVAESMLAYSLEGHRHGPELEAFLANAIQGPPVRVDINTAHGNFARGIHLQANAGLRQRLDRDQLLETFTAAYGPGHEGEHFVLVNDVPKQGGVNEKEYDVYPSLGHVVGSNFCHLGVDVDRARGIAKVVAVTDNLVKGAAGSAIQNMNVMFGLDETLGLRTYAL</sequence>
<comment type="caution">
    <text evidence="7">The sequence shown here is derived from an EMBL/GenBank/DDBJ whole genome shotgun (WGS) entry which is preliminary data.</text>
</comment>
<evidence type="ECO:0000256" key="2">
    <source>
        <dbReference type="ARBA" id="ARBA00022605"/>
    </source>
</evidence>
<dbReference type="PANTHER" id="PTHR32338">
    <property type="entry name" value="N-ACETYL-GAMMA-GLUTAMYL-PHOSPHATE REDUCTASE, CHLOROPLASTIC-RELATED-RELATED"/>
    <property type="match status" value="1"/>
</dbReference>
<comment type="pathway">
    <text evidence="5">Amino-acid biosynthesis; L-arginine biosynthesis; N(2)-acetyl-L-ornithine from L-glutamate: step 3/4.</text>
</comment>
<keyword evidence="5" id="KW-0963">Cytoplasm</keyword>
<feature type="domain" description="Semialdehyde dehydrogenase NAD-binding" evidence="6">
    <location>
        <begin position="10"/>
        <end position="147"/>
    </location>
</feature>
<feature type="active site" evidence="5">
    <location>
        <position position="155"/>
    </location>
</feature>
<dbReference type="Gene3D" id="3.40.50.720">
    <property type="entry name" value="NAD(P)-binding Rossmann-like Domain"/>
    <property type="match status" value="1"/>
</dbReference>
<proteinExistence type="inferred from homology"/>
<accession>A0A2N3Y087</accession>
<dbReference type="EMBL" id="PJNB01000001">
    <property type="protein sequence ID" value="PKW16310.1"/>
    <property type="molecule type" value="Genomic_DNA"/>
</dbReference>
<evidence type="ECO:0000256" key="1">
    <source>
        <dbReference type="ARBA" id="ARBA00022571"/>
    </source>
</evidence>
<comment type="similarity">
    <text evidence="5">Belongs to the NAGSA dehydrogenase family. Type 1 subfamily.</text>
</comment>
<dbReference type="RefSeq" id="WP_010311225.1">
    <property type="nucleotide sequence ID" value="NZ_CP061007.1"/>
</dbReference>
<dbReference type="GO" id="GO:0070401">
    <property type="term" value="F:NADP+ binding"/>
    <property type="evidence" value="ECO:0007669"/>
    <property type="project" value="InterPro"/>
</dbReference>
<dbReference type="SMART" id="SM00859">
    <property type="entry name" value="Semialdhyde_dh"/>
    <property type="match status" value="1"/>
</dbReference>
<dbReference type="HAMAP" id="MF_00150">
    <property type="entry name" value="ArgC_type1"/>
    <property type="match status" value="1"/>
</dbReference>